<dbReference type="InterPro" id="IPR002035">
    <property type="entry name" value="VWF_A"/>
</dbReference>
<accession>A0ABX0JVH6</accession>
<organism evidence="2 3">
    <name type="scientific">Acetobacter conturbans</name>
    <dbReference type="NCBI Taxonomy" id="1737472"/>
    <lineage>
        <taxon>Bacteria</taxon>
        <taxon>Pseudomonadati</taxon>
        <taxon>Pseudomonadota</taxon>
        <taxon>Alphaproteobacteria</taxon>
        <taxon>Acetobacterales</taxon>
        <taxon>Acetobacteraceae</taxon>
        <taxon>Acetobacter</taxon>
    </lineage>
</organism>
<gene>
    <name evidence="2" type="ORF">GOB81_02500</name>
</gene>
<comment type="caution">
    <text evidence="2">The sequence shown here is derived from an EMBL/GenBank/DDBJ whole genome shotgun (WGS) entry which is preliminary data.</text>
</comment>
<dbReference type="SUPFAM" id="SSF53300">
    <property type="entry name" value="vWA-like"/>
    <property type="match status" value="1"/>
</dbReference>
<proteinExistence type="predicted"/>
<evidence type="ECO:0000313" key="3">
    <source>
        <dbReference type="Proteomes" id="UP000631653"/>
    </source>
</evidence>
<dbReference type="PROSITE" id="PS50234">
    <property type="entry name" value="VWFA"/>
    <property type="match status" value="1"/>
</dbReference>
<evidence type="ECO:0000313" key="2">
    <source>
        <dbReference type="EMBL" id="NHN87503.1"/>
    </source>
</evidence>
<dbReference type="EMBL" id="WOSY01000002">
    <property type="protein sequence ID" value="NHN87503.1"/>
    <property type="molecule type" value="Genomic_DNA"/>
</dbReference>
<reference evidence="2 3" key="1">
    <citation type="journal article" date="2020" name="Int. J. Syst. Evol. Microbiol.">
        <title>Novel acetic acid bacteria from cider fermentations: Acetobacter conturbans sp. nov. and Acetobacter fallax sp. nov.</title>
        <authorList>
            <person name="Sombolestani A.S."/>
            <person name="Cleenwerck I."/>
            <person name="Cnockaert M."/>
            <person name="Borremans W."/>
            <person name="Wieme A.D."/>
            <person name="De Vuyst L."/>
            <person name="Vandamme P."/>
        </authorList>
    </citation>
    <scope>NUCLEOTIDE SEQUENCE [LARGE SCALE GENOMIC DNA]</scope>
    <source>
        <strain evidence="2 3">LMG 1627</strain>
    </source>
</reference>
<evidence type="ECO:0000259" key="1">
    <source>
        <dbReference type="PROSITE" id="PS50234"/>
    </source>
</evidence>
<dbReference type="InterPro" id="IPR036465">
    <property type="entry name" value="vWFA_dom_sf"/>
</dbReference>
<keyword evidence="3" id="KW-1185">Reference proteome</keyword>
<dbReference type="Gene3D" id="3.40.50.410">
    <property type="entry name" value="von Willebrand factor, type A domain"/>
    <property type="match status" value="1"/>
</dbReference>
<sequence>MLGRRFFGCFRRLRLRIATHRRGDFLASRNGNVLIIVALSALPLMIGVAVSVNVAQIVDTRYRLQMLADAGALAGAKATNDYLAEELDSADQGTASQIASAGVTSSVTSNYQKAGLSTPPAQTVSLTSSGDYSSTVQVTLTTSLPSMMSSLIGSQALDVSASATASMSPGSRYFQIIFVVDVSNSMGVGGTESAIQTLINADQCAFACHDPNSYSSQTTSCTKRGTGWNSCDKRTVAKNQGIQLKIDYVNSAIQLFIQQLQTYSSDERANFTVGIDTFGYSFTTLLSPTTDLTTAATKAQSIDIETVTNWKSSMGPTYNYGYTYTTNSLTTVLNNLTNVGDGSSATSMRTFIVFLSDGLEDTPGSSAWGRATGVPYVSACTALQNTGIRLFTIWTPYYAVLSGSEAGQYAALVAPYAGTGDGSMEGAMQDCASGTNDFFLATDGPSIQNAIQSTFGAIIQDVGLRLIK</sequence>
<dbReference type="InterPro" id="IPR028087">
    <property type="entry name" value="Tad_N"/>
</dbReference>
<dbReference type="Proteomes" id="UP000631653">
    <property type="component" value="Unassembled WGS sequence"/>
</dbReference>
<protein>
    <recommendedName>
        <fullName evidence="1">VWFA domain-containing protein</fullName>
    </recommendedName>
</protein>
<dbReference type="RefSeq" id="WP_173568803.1">
    <property type="nucleotide sequence ID" value="NZ_WOSY01000002.1"/>
</dbReference>
<dbReference type="Pfam" id="PF13400">
    <property type="entry name" value="Tad"/>
    <property type="match status" value="1"/>
</dbReference>
<name>A0ABX0JVH6_9PROT</name>
<feature type="domain" description="VWFA" evidence="1">
    <location>
        <begin position="175"/>
        <end position="455"/>
    </location>
</feature>